<dbReference type="EMBL" id="ANIY01002100">
    <property type="protein sequence ID" value="ETP42900.1"/>
    <property type="molecule type" value="Genomic_DNA"/>
</dbReference>
<name>W2Z752_PHYNI</name>
<dbReference type="SUPFAM" id="SSF56399">
    <property type="entry name" value="ADP-ribosylation"/>
    <property type="match status" value="1"/>
</dbReference>
<accession>W2Z752</accession>
<dbReference type="PANTHER" id="PTHR40781:SF1">
    <property type="match status" value="1"/>
</dbReference>
<evidence type="ECO:0000313" key="2">
    <source>
        <dbReference type="Proteomes" id="UP000018948"/>
    </source>
</evidence>
<reference evidence="1 2" key="1">
    <citation type="submission" date="2013-11" db="EMBL/GenBank/DDBJ databases">
        <title>The Genome Sequence of Phytophthora parasitica P10297.</title>
        <authorList>
            <consortium name="The Broad Institute Genomics Platform"/>
            <person name="Russ C."/>
            <person name="Tyler B."/>
            <person name="Panabieres F."/>
            <person name="Shan W."/>
            <person name="Tripathy S."/>
            <person name="Grunwald N."/>
            <person name="Machado M."/>
            <person name="Johnson C.S."/>
            <person name="Walker B."/>
            <person name="Young S.K."/>
            <person name="Zeng Q."/>
            <person name="Gargeya S."/>
            <person name="Fitzgerald M."/>
            <person name="Haas B."/>
            <person name="Abouelleil A."/>
            <person name="Allen A.W."/>
            <person name="Alvarado L."/>
            <person name="Arachchi H.M."/>
            <person name="Berlin A.M."/>
            <person name="Chapman S.B."/>
            <person name="Gainer-Dewar J."/>
            <person name="Goldberg J."/>
            <person name="Griggs A."/>
            <person name="Gujja S."/>
            <person name="Hansen M."/>
            <person name="Howarth C."/>
            <person name="Imamovic A."/>
            <person name="Ireland A."/>
            <person name="Larimer J."/>
            <person name="McCowan C."/>
            <person name="Murphy C."/>
            <person name="Pearson M."/>
            <person name="Poon T.W."/>
            <person name="Priest M."/>
            <person name="Roberts A."/>
            <person name="Saif S."/>
            <person name="Shea T."/>
            <person name="Sisk P."/>
            <person name="Sykes S."/>
            <person name="Wortman J."/>
            <person name="Nusbaum C."/>
            <person name="Birren B."/>
        </authorList>
    </citation>
    <scope>NUCLEOTIDE SEQUENCE [LARGE SCALE GENOMIC DNA]</scope>
    <source>
        <strain evidence="1 2">P10297</strain>
    </source>
</reference>
<dbReference type="AlphaFoldDB" id="W2Z752"/>
<proteinExistence type="predicted"/>
<dbReference type="PANTHER" id="PTHR40781">
    <property type="match status" value="1"/>
</dbReference>
<sequence>MLETTAFQDAMDPHFSIIERNMLRNPPALAWRVGHAGNRDALVHARLTNVYFETDQDFQRAKRQQVDWCNRDPTAFLSVFTSKAHAEMWGRKLLDKGDVWIYPVDTYGLTVFPTHTGELLILGEIPRTNIGEGEQVPQLVEDELLVEDIPGEEGMVHNERTGLNYEPGDEAAEEEDEDWVDFAEYQMDH</sequence>
<gene>
    <name evidence="1" type="ORF">F442_10231</name>
</gene>
<protein>
    <submittedName>
        <fullName evidence="1">Uncharacterized protein</fullName>
    </submittedName>
</protein>
<dbReference type="Proteomes" id="UP000018948">
    <property type="component" value="Unassembled WGS sequence"/>
</dbReference>
<comment type="caution">
    <text evidence="1">The sequence shown here is derived from an EMBL/GenBank/DDBJ whole genome shotgun (WGS) entry which is preliminary data.</text>
</comment>
<organism evidence="1 2">
    <name type="scientific">Phytophthora nicotianae P10297</name>
    <dbReference type="NCBI Taxonomy" id="1317064"/>
    <lineage>
        <taxon>Eukaryota</taxon>
        <taxon>Sar</taxon>
        <taxon>Stramenopiles</taxon>
        <taxon>Oomycota</taxon>
        <taxon>Peronosporomycetes</taxon>
        <taxon>Peronosporales</taxon>
        <taxon>Peronosporaceae</taxon>
        <taxon>Phytophthora</taxon>
    </lineage>
</organism>
<dbReference type="OrthoDB" id="88561at2759"/>
<evidence type="ECO:0000313" key="1">
    <source>
        <dbReference type="EMBL" id="ETP42900.1"/>
    </source>
</evidence>